<dbReference type="AlphaFoldDB" id="A0A844ZV91"/>
<keyword evidence="3" id="KW-1185">Reference proteome</keyword>
<dbReference type="Proteomes" id="UP000442714">
    <property type="component" value="Unassembled WGS sequence"/>
</dbReference>
<gene>
    <name evidence="2" type="ORF">GRI41_13995</name>
</gene>
<protein>
    <submittedName>
        <fullName evidence="2">DnaJ domain-containing protein</fullName>
    </submittedName>
</protein>
<sequence>MVGKRRKDDWGFPNWGGYEKSQEAVAQKECDRHGCEEAGLCPAPKSPNSPDRWYFCQKHAAEYNKGWDYFEGLDKEQAAERQRTEQRDANAYAEASHYGWAGGTGDGGRTADEMLALEVLELEADADFAAVKKSFRIKAKAVHPDVKPGDKEAAKEFQKIQVAYEVLKQAEERREWMGNNS</sequence>
<dbReference type="InterPro" id="IPR001623">
    <property type="entry name" value="DnaJ_domain"/>
</dbReference>
<organism evidence="2 3">
    <name type="scientific">Pontixanthobacter aquaemixtae</name>
    <dbReference type="NCBI Taxonomy" id="1958940"/>
    <lineage>
        <taxon>Bacteria</taxon>
        <taxon>Pseudomonadati</taxon>
        <taxon>Pseudomonadota</taxon>
        <taxon>Alphaproteobacteria</taxon>
        <taxon>Sphingomonadales</taxon>
        <taxon>Erythrobacteraceae</taxon>
        <taxon>Pontixanthobacter</taxon>
    </lineage>
</organism>
<evidence type="ECO:0000313" key="3">
    <source>
        <dbReference type="Proteomes" id="UP000442714"/>
    </source>
</evidence>
<evidence type="ECO:0000313" key="2">
    <source>
        <dbReference type="EMBL" id="MXO91943.1"/>
    </source>
</evidence>
<dbReference type="Gene3D" id="1.10.287.110">
    <property type="entry name" value="DnaJ domain"/>
    <property type="match status" value="1"/>
</dbReference>
<dbReference type="InterPro" id="IPR036869">
    <property type="entry name" value="J_dom_sf"/>
</dbReference>
<dbReference type="OrthoDB" id="9786294at2"/>
<dbReference type="RefSeq" id="WP_160605900.1">
    <property type="nucleotide sequence ID" value="NZ_WTYX01000002.1"/>
</dbReference>
<dbReference type="SUPFAM" id="SSF46565">
    <property type="entry name" value="Chaperone J-domain"/>
    <property type="match status" value="1"/>
</dbReference>
<dbReference type="InterPro" id="IPR052423">
    <property type="entry name" value="EMIR"/>
</dbReference>
<comment type="caution">
    <text evidence="2">The sequence shown here is derived from an EMBL/GenBank/DDBJ whole genome shotgun (WGS) entry which is preliminary data.</text>
</comment>
<dbReference type="EMBL" id="WTYX01000002">
    <property type="protein sequence ID" value="MXO91943.1"/>
    <property type="molecule type" value="Genomic_DNA"/>
</dbReference>
<dbReference type="Pfam" id="PF00226">
    <property type="entry name" value="DnaJ"/>
    <property type="match status" value="1"/>
</dbReference>
<dbReference type="PANTHER" id="PTHR44094:SF8">
    <property type="entry name" value="DNAJ HEAT SHOCK N-TERMINAL DOMAIN-CONTAINING PROTEIN-RELATED"/>
    <property type="match status" value="1"/>
</dbReference>
<dbReference type="SMART" id="SM00271">
    <property type="entry name" value="DnaJ"/>
    <property type="match status" value="1"/>
</dbReference>
<evidence type="ECO:0000259" key="1">
    <source>
        <dbReference type="PROSITE" id="PS50076"/>
    </source>
</evidence>
<dbReference type="PANTHER" id="PTHR44094">
    <property type="entry name" value="DNAJ HEAT SHOCK N-TERMINAL DOMAIN-CONTAINING PROTEIN"/>
    <property type="match status" value="1"/>
</dbReference>
<reference evidence="2 3" key="1">
    <citation type="submission" date="2019-12" db="EMBL/GenBank/DDBJ databases">
        <title>Genomic-based taxomic classification of the family Erythrobacteraceae.</title>
        <authorList>
            <person name="Xu L."/>
        </authorList>
    </citation>
    <scope>NUCLEOTIDE SEQUENCE [LARGE SCALE GENOMIC DNA]</scope>
    <source>
        <strain evidence="2 3">KCTC 52763</strain>
    </source>
</reference>
<feature type="domain" description="J" evidence="1">
    <location>
        <begin position="115"/>
        <end position="180"/>
    </location>
</feature>
<accession>A0A844ZV91</accession>
<dbReference type="CDD" id="cd06257">
    <property type="entry name" value="DnaJ"/>
    <property type="match status" value="1"/>
</dbReference>
<proteinExistence type="predicted"/>
<dbReference type="PROSITE" id="PS50076">
    <property type="entry name" value="DNAJ_2"/>
    <property type="match status" value="1"/>
</dbReference>
<name>A0A844ZV91_9SPHN</name>
<dbReference type="PRINTS" id="PR00625">
    <property type="entry name" value="JDOMAIN"/>
</dbReference>